<organism evidence="2 3">
    <name type="scientific">Massilia solisilvae</name>
    <dbReference type="NCBI Taxonomy" id="1811225"/>
    <lineage>
        <taxon>Bacteria</taxon>
        <taxon>Pseudomonadati</taxon>
        <taxon>Pseudomonadota</taxon>
        <taxon>Betaproteobacteria</taxon>
        <taxon>Burkholderiales</taxon>
        <taxon>Oxalobacteraceae</taxon>
        <taxon>Telluria group</taxon>
        <taxon>Massilia</taxon>
    </lineage>
</organism>
<dbReference type="CDD" id="cd03809">
    <property type="entry name" value="GT4_MtfB-like"/>
    <property type="match status" value="1"/>
</dbReference>
<dbReference type="SUPFAM" id="SSF53756">
    <property type="entry name" value="UDP-Glycosyltransferase/glycogen phosphorylase"/>
    <property type="match status" value="2"/>
</dbReference>
<dbReference type="RefSeq" id="WP_258854546.1">
    <property type="nucleotide sequence ID" value="NZ_JANUGV010000001.1"/>
</dbReference>
<sequence length="966" mass="105592">MRLVIDFLDSGPVIEPADLQLARELAAEAHNREVWIAAPLSAPRAIETLRLAFHDLLPPGRVRAFDLPASGRMRELLRQHALAGLEPSVVFVPARPGNGRAGSRNTGSFPVLVAEAHGANAADLWTELAATAAERLPQAARSGKPKLAYVSPLPPEKSGIADYSAELVPELARYYDIELVIGQDKVEDPRLAAWPLRDANWLREHGWQLDRVLYHFGNSHAHKHMFELVREVPGVVVLHDFYLSGVLDNLEREAYLPQAFLKALYESHGFPGLYGHRKEGRNPSIWKYPVNKGVLDAASGVIVHSEFPRQLAAEWYGPGAADDWRTIPLLRGKPEGACSPEARTAARERLGFAQDDFVVCTFGMLGRTKLNEELLAAFLASPLAQDPACKLVFVGANEPGLYGAGVLKTIATSAASERIKITGFVDAAVYADHLAACDCAVQLRASTRGETSAAILDCLLYGVPTIVNAHGSAASIADDLLVKLPDAFTQAELAAALAQLRADEALRSRLSRHALAHMETEHAPRHVGKLYHEAIEYFALRGPHAHYRAVVDACAPLCSPSELPLAAARIAFNRAPTPPRQLLVDVSALVQSDLKTGIQRVVRSVLLALIEEPPPGYRVEPVFSAGGNRSYQYARHFGLSLVGETGIVLEDAPVDLRPGDIFFGLDLFTNGTSQNEELLLSMRARGVEIYFCVFDLLPMLRPDVFPFGTEQYFGDFLRTVHKVSDGVVCISRAVADELAQWIADQELERASPLKLGWFHLGADIDASAPTRGLPPDAGRVLAALGERPSFLMVGTVEPRKGHTQALAAFELLWEQGVDVNLVIVGKQGWMVEKLAERMGSHVEKDKRLFWLAGISDEMLQKLYAGSSALLSPSEGEGFGLPLIEAAQHNIPIIARTLPVFREVAGEHAFYFEGLAPRDLADAIKAWLQLHKQGKAPASTGMPWLTWDQSARQVLDALIGQQWYRSI</sequence>
<accession>A0ABT2BDZ9</accession>
<dbReference type="GO" id="GO:0016757">
    <property type="term" value="F:glycosyltransferase activity"/>
    <property type="evidence" value="ECO:0007669"/>
    <property type="project" value="UniProtKB-KW"/>
</dbReference>
<keyword evidence="2" id="KW-0808">Transferase</keyword>
<comment type="caution">
    <text evidence="2">The sequence shown here is derived from an EMBL/GenBank/DDBJ whole genome shotgun (WGS) entry which is preliminary data.</text>
</comment>
<dbReference type="PANTHER" id="PTHR46401:SF9">
    <property type="entry name" value="MANNOSYLTRANSFERASE A"/>
    <property type="match status" value="1"/>
</dbReference>
<reference evidence="2 3" key="1">
    <citation type="submission" date="2022-08" db="EMBL/GenBank/DDBJ databases">
        <title>Reclassification of Massilia species as members of the genera Telluria, Duganella, Pseudoduganella, Mokoshia gen. nov. and Zemynaea gen. nov. using orthogonal and non-orthogonal genome-based approaches.</title>
        <authorList>
            <person name="Bowman J.P."/>
        </authorList>
    </citation>
    <scope>NUCLEOTIDE SEQUENCE [LARGE SCALE GENOMIC DNA]</scope>
    <source>
        <strain evidence="2 3">JCM 31607</strain>
    </source>
</reference>
<dbReference type="PANTHER" id="PTHR46401">
    <property type="entry name" value="GLYCOSYLTRANSFERASE WBBK-RELATED"/>
    <property type="match status" value="1"/>
</dbReference>
<protein>
    <submittedName>
        <fullName evidence="2">Glycosyltransferase</fullName>
        <ecNumber evidence="2">2.4.-.-</ecNumber>
    </submittedName>
</protein>
<gene>
    <name evidence="2" type="ORF">NX773_01025</name>
</gene>
<feature type="domain" description="Glycosyl transferase family 1" evidence="1">
    <location>
        <begin position="344"/>
        <end position="514"/>
    </location>
</feature>
<evidence type="ECO:0000259" key="1">
    <source>
        <dbReference type="Pfam" id="PF00534"/>
    </source>
</evidence>
<keyword evidence="3" id="KW-1185">Reference proteome</keyword>
<evidence type="ECO:0000313" key="3">
    <source>
        <dbReference type="Proteomes" id="UP001205861"/>
    </source>
</evidence>
<dbReference type="Pfam" id="PF00534">
    <property type="entry name" value="Glycos_transf_1"/>
    <property type="match status" value="2"/>
</dbReference>
<dbReference type="InterPro" id="IPR001296">
    <property type="entry name" value="Glyco_trans_1"/>
</dbReference>
<name>A0ABT2BDZ9_9BURK</name>
<dbReference type="EMBL" id="JANUGV010000001">
    <property type="protein sequence ID" value="MCS0606745.1"/>
    <property type="molecule type" value="Genomic_DNA"/>
</dbReference>
<dbReference type="Proteomes" id="UP001205861">
    <property type="component" value="Unassembled WGS sequence"/>
</dbReference>
<proteinExistence type="predicted"/>
<dbReference type="EC" id="2.4.-.-" evidence="2"/>
<keyword evidence="2" id="KW-0328">Glycosyltransferase</keyword>
<evidence type="ECO:0000313" key="2">
    <source>
        <dbReference type="EMBL" id="MCS0606745.1"/>
    </source>
</evidence>
<feature type="domain" description="Glycosyl transferase family 1" evidence="1">
    <location>
        <begin position="785"/>
        <end position="931"/>
    </location>
</feature>
<dbReference type="Gene3D" id="3.40.50.2000">
    <property type="entry name" value="Glycogen Phosphorylase B"/>
    <property type="match status" value="3"/>
</dbReference>